<dbReference type="AlphaFoldDB" id="A0A9Q9JEW9"/>
<evidence type="ECO:0008006" key="3">
    <source>
        <dbReference type="Google" id="ProtNLM"/>
    </source>
</evidence>
<proteinExistence type="predicted"/>
<evidence type="ECO:0000313" key="2">
    <source>
        <dbReference type="Proteomes" id="UP001064206"/>
    </source>
</evidence>
<protein>
    <recommendedName>
        <fullName evidence="3">Ead/Ea22-like family protein</fullName>
    </recommendedName>
</protein>
<dbReference type="Proteomes" id="UP001064206">
    <property type="component" value="Chromosome"/>
</dbReference>
<sequence length="274" mass="30690">MTDITELALITKIKKQLENFDTVILKEDEALALVEALEKAQADITKERELRVSAENRACEMSVAELVTELETAQQVDDELCKLLPPGVEYMDPPDGGDVTPLEGVRRMVADYRQRLAELEPIRAAAERLVRCKGRYHSELNYRALATLFGVNNPDLPPLDGESRTVTAAAADVLAERKRQVSVEGWTPSHDDTHKNNEMAFAASCYAFHAAAATWDLEDDGIPYDSHPVPKQWPWDPSWWKPTDARRDLVKAGALILAEIERIDRADGIKVEDE</sequence>
<organism evidence="1 2">
    <name type="scientific">Raoultella ornithinolytica</name>
    <name type="common">Klebsiella ornithinolytica</name>
    <dbReference type="NCBI Taxonomy" id="54291"/>
    <lineage>
        <taxon>Bacteria</taxon>
        <taxon>Pseudomonadati</taxon>
        <taxon>Pseudomonadota</taxon>
        <taxon>Gammaproteobacteria</taxon>
        <taxon>Enterobacterales</taxon>
        <taxon>Enterobacteriaceae</taxon>
        <taxon>Klebsiella/Raoultella group</taxon>
        <taxon>Raoultella</taxon>
    </lineage>
</organism>
<reference evidence="1" key="1">
    <citation type="submission" date="2022-09" db="EMBL/GenBank/DDBJ databases">
        <title>Multidrug resistance Raoultella ornithinolytica Strain MQB_Silv_108.</title>
        <authorList>
            <person name="Quintela-Baluja M."/>
        </authorList>
    </citation>
    <scope>NUCLEOTIDE SEQUENCE</scope>
    <source>
        <strain evidence="1">MQB_Silv_108</strain>
    </source>
</reference>
<name>A0A9Q9JEW9_RAOOR</name>
<dbReference type="RefSeq" id="WP_260990669.1">
    <property type="nucleotide sequence ID" value="NZ_CP104450.1"/>
</dbReference>
<accession>A0A9Q9JEW9</accession>
<dbReference type="EMBL" id="CP104450">
    <property type="protein sequence ID" value="UXE40011.1"/>
    <property type="molecule type" value="Genomic_DNA"/>
</dbReference>
<evidence type="ECO:0000313" key="1">
    <source>
        <dbReference type="EMBL" id="UXE40011.1"/>
    </source>
</evidence>
<gene>
    <name evidence="1" type="ORF">N2J37_09865</name>
</gene>